<keyword evidence="2" id="KW-1185">Reference proteome</keyword>
<dbReference type="AlphaFoldDB" id="A0A4S3JTB5"/>
<gene>
    <name evidence="1" type="ORF">EYZ11_001677</name>
</gene>
<accession>A0A4S3JTB5</accession>
<reference evidence="1 2" key="1">
    <citation type="submission" date="2019-03" db="EMBL/GenBank/DDBJ databases">
        <title>The genome sequence of a newly discovered highly antifungal drug resistant Aspergillus species, Aspergillus tanneri NIH 1004.</title>
        <authorList>
            <person name="Mounaud S."/>
            <person name="Singh I."/>
            <person name="Joardar V."/>
            <person name="Pakala S."/>
            <person name="Pakala S."/>
            <person name="Venepally P."/>
            <person name="Hoover J."/>
            <person name="Nierman W."/>
            <person name="Chung J."/>
            <person name="Losada L."/>
        </authorList>
    </citation>
    <scope>NUCLEOTIDE SEQUENCE [LARGE SCALE GENOMIC DNA]</scope>
    <source>
        <strain evidence="1 2">NIH1004</strain>
    </source>
</reference>
<sequence length="39" mass="4400">MWDLSDASVAGKVKKRIWFSVTSASHVSTWYAMDLTVQP</sequence>
<evidence type="ECO:0000313" key="1">
    <source>
        <dbReference type="EMBL" id="THC98830.1"/>
    </source>
</evidence>
<dbReference type="Proteomes" id="UP000308092">
    <property type="component" value="Unassembled WGS sequence"/>
</dbReference>
<organism evidence="1 2">
    <name type="scientific">Aspergillus tanneri</name>
    <dbReference type="NCBI Taxonomy" id="1220188"/>
    <lineage>
        <taxon>Eukaryota</taxon>
        <taxon>Fungi</taxon>
        <taxon>Dikarya</taxon>
        <taxon>Ascomycota</taxon>
        <taxon>Pezizomycotina</taxon>
        <taxon>Eurotiomycetes</taxon>
        <taxon>Eurotiomycetidae</taxon>
        <taxon>Eurotiales</taxon>
        <taxon>Aspergillaceae</taxon>
        <taxon>Aspergillus</taxon>
        <taxon>Aspergillus subgen. Circumdati</taxon>
    </lineage>
</organism>
<evidence type="ECO:0000313" key="2">
    <source>
        <dbReference type="Proteomes" id="UP000308092"/>
    </source>
</evidence>
<protein>
    <submittedName>
        <fullName evidence="1">Uncharacterized protein</fullName>
    </submittedName>
</protein>
<comment type="caution">
    <text evidence="1">The sequence shown here is derived from an EMBL/GenBank/DDBJ whole genome shotgun (WGS) entry which is preliminary data.</text>
</comment>
<dbReference type="VEuPathDB" id="FungiDB:EYZ11_001677"/>
<proteinExistence type="predicted"/>
<dbReference type="EMBL" id="SOSA01000033">
    <property type="protein sequence ID" value="THC98830.1"/>
    <property type="molecule type" value="Genomic_DNA"/>
</dbReference>
<name>A0A4S3JTB5_9EURO</name>